<evidence type="ECO:0000256" key="1">
    <source>
        <dbReference type="ARBA" id="ARBA00023002"/>
    </source>
</evidence>
<proteinExistence type="predicted"/>
<dbReference type="InterPro" id="IPR016161">
    <property type="entry name" value="Ald_DH/histidinol_DH"/>
</dbReference>
<dbReference type="InterPro" id="IPR016162">
    <property type="entry name" value="Ald_DH_N"/>
</dbReference>
<gene>
    <name evidence="4" type="ORF">CGOC_LOCUS13599</name>
</gene>
<dbReference type="Proteomes" id="UP000271889">
    <property type="component" value="Unassembled WGS sequence"/>
</dbReference>
<accession>A0A3P7NQD1</accession>
<evidence type="ECO:0000256" key="2">
    <source>
        <dbReference type="ARBA" id="ARBA00023027"/>
    </source>
</evidence>
<dbReference type="EMBL" id="UYRV01133136">
    <property type="protein sequence ID" value="VDN37948.1"/>
    <property type="molecule type" value="Genomic_DNA"/>
</dbReference>
<dbReference type="SUPFAM" id="SSF53720">
    <property type="entry name" value="ALDH-like"/>
    <property type="match status" value="1"/>
</dbReference>
<evidence type="ECO:0000313" key="5">
    <source>
        <dbReference type="Proteomes" id="UP000271889"/>
    </source>
</evidence>
<sequence>MYLSHSASPSDHQTIVAKYTFATAEDIKEAIEVGLEARKTWETKPLKERADILLHAADLLAGKYRMKCNAATMLGQGKNIQQVVFGSDFADLIPPLGNS</sequence>
<feature type="domain" description="Aldehyde dehydrogenase" evidence="3">
    <location>
        <begin position="7"/>
        <end position="83"/>
    </location>
</feature>
<keyword evidence="5" id="KW-1185">Reference proteome</keyword>
<reference evidence="4 5" key="1">
    <citation type="submission" date="2018-11" db="EMBL/GenBank/DDBJ databases">
        <authorList>
            <consortium name="Pathogen Informatics"/>
        </authorList>
    </citation>
    <scope>NUCLEOTIDE SEQUENCE [LARGE SCALE GENOMIC DNA]</scope>
</reference>
<name>A0A3P7NQD1_CYLGO</name>
<dbReference type="InterPro" id="IPR015590">
    <property type="entry name" value="Aldehyde_DH_dom"/>
</dbReference>
<protein>
    <recommendedName>
        <fullName evidence="3">Aldehyde dehydrogenase domain-containing protein</fullName>
    </recommendedName>
</protein>
<dbReference type="PANTHER" id="PTHR42862">
    <property type="entry name" value="DELTA-1-PYRROLINE-5-CARBOXYLATE DEHYDROGENASE 1, ISOFORM A-RELATED"/>
    <property type="match status" value="1"/>
</dbReference>
<dbReference type="GO" id="GO:0010133">
    <property type="term" value="P:L-proline catabolic process to L-glutamate"/>
    <property type="evidence" value="ECO:0007669"/>
    <property type="project" value="TreeGrafter"/>
</dbReference>
<dbReference type="PANTHER" id="PTHR42862:SF1">
    <property type="entry name" value="DELTA-1-PYRROLINE-5-CARBOXYLATE DEHYDROGENASE 2, ISOFORM A-RELATED"/>
    <property type="match status" value="1"/>
</dbReference>
<dbReference type="AlphaFoldDB" id="A0A3P7NQD1"/>
<dbReference type="GO" id="GO:0005759">
    <property type="term" value="C:mitochondrial matrix"/>
    <property type="evidence" value="ECO:0007669"/>
    <property type="project" value="TreeGrafter"/>
</dbReference>
<evidence type="ECO:0000313" key="4">
    <source>
        <dbReference type="EMBL" id="VDN37948.1"/>
    </source>
</evidence>
<dbReference type="Pfam" id="PF00171">
    <property type="entry name" value="Aldedh"/>
    <property type="match status" value="1"/>
</dbReference>
<dbReference type="OrthoDB" id="5322683at2759"/>
<dbReference type="GO" id="GO:0003842">
    <property type="term" value="F:L-glutamate gamma-semialdehyde dehydrogenase activity"/>
    <property type="evidence" value="ECO:0007669"/>
    <property type="project" value="TreeGrafter"/>
</dbReference>
<organism evidence="4 5">
    <name type="scientific">Cylicostephanus goldi</name>
    <name type="common">Nematode worm</name>
    <dbReference type="NCBI Taxonomy" id="71465"/>
    <lineage>
        <taxon>Eukaryota</taxon>
        <taxon>Metazoa</taxon>
        <taxon>Ecdysozoa</taxon>
        <taxon>Nematoda</taxon>
        <taxon>Chromadorea</taxon>
        <taxon>Rhabditida</taxon>
        <taxon>Rhabditina</taxon>
        <taxon>Rhabditomorpha</taxon>
        <taxon>Strongyloidea</taxon>
        <taxon>Strongylidae</taxon>
        <taxon>Cylicostephanus</taxon>
    </lineage>
</organism>
<keyword evidence="2" id="KW-0520">NAD</keyword>
<keyword evidence="1" id="KW-0560">Oxidoreductase</keyword>
<evidence type="ECO:0000259" key="3">
    <source>
        <dbReference type="Pfam" id="PF00171"/>
    </source>
</evidence>
<dbReference type="Gene3D" id="3.40.605.10">
    <property type="entry name" value="Aldehyde Dehydrogenase, Chain A, domain 1"/>
    <property type="match status" value="1"/>
</dbReference>
<dbReference type="InterPro" id="IPR050485">
    <property type="entry name" value="Proline_metab_enzyme"/>
</dbReference>